<dbReference type="Gene3D" id="2.160.20.10">
    <property type="entry name" value="Single-stranded right-handed beta-helix, Pectin lyase-like"/>
    <property type="match status" value="1"/>
</dbReference>
<dbReference type="SMART" id="SM00710">
    <property type="entry name" value="PbH1"/>
    <property type="match status" value="3"/>
</dbReference>
<dbReference type="InterPro" id="IPR051801">
    <property type="entry name" value="GH28_Enzymes"/>
</dbReference>
<name>A0A1H0SRC3_SELRU</name>
<dbReference type="Proteomes" id="UP000182412">
    <property type="component" value="Unassembled WGS sequence"/>
</dbReference>
<keyword evidence="2 4" id="KW-0378">Hydrolase</keyword>
<dbReference type="PANTHER" id="PTHR31339:SF9">
    <property type="entry name" value="PLASMIN AND FIBRONECTIN-BINDING PROTEIN A"/>
    <property type="match status" value="1"/>
</dbReference>
<dbReference type="InterPro" id="IPR011050">
    <property type="entry name" value="Pectin_lyase_fold/virulence"/>
</dbReference>
<dbReference type="InterPro" id="IPR006626">
    <property type="entry name" value="PbH1"/>
</dbReference>
<proteinExistence type="inferred from homology"/>
<dbReference type="Pfam" id="PF00295">
    <property type="entry name" value="Glyco_hydro_28"/>
    <property type="match status" value="1"/>
</dbReference>
<sequence>MAFSWNQKLYEEILAKFRAPLPRVRFCRITDSRYQELWRSVEEIYYEHPLGPYRGSKAELKEDLSYREERLLERRRHVLFHGQAIQQAIDDMAQAGGGRVEIPAGIWYTGALELKSHVELYLAAGARLCFIRNKSNVFYPLRYTRWEGVECMNFSPFIYAEGAEDISITGQGTLDGQADEFNWMPWKFGYFGEPDQEEQRQRLFRAGAEGLPVSQRIFTDDVSTLRPPFIQFYNSKDIRIMGVHIVNSPFWEINPVLCENVWIKGVHIETDLYNNDGIDPESSRNVLIEDCYFLTGDDCIAIKSGRNEDGRRIGVPTANVIIRHNRFANGHGGITLGSEISGGVHDVFATGNHFDSPNLDYPIRFKTNAMRGGTLENVYVKDSVVNKARLAVVHADFFYEEGHAGENLPQLDNITLDGFRTAEGGSIDARYAFYLKGFADAPIANITFRDMQLEGVKGEAVLENVQGLAFENVTINGRRQPDRLVDVGSDGQVG</sequence>
<dbReference type="AlphaFoldDB" id="A0A1H0SRC3"/>
<comment type="similarity">
    <text evidence="1 4">Belongs to the glycosyl hydrolase 28 family.</text>
</comment>
<dbReference type="SUPFAM" id="SSF51126">
    <property type="entry name" value="Pectin lyase-like"/>
    <property type="match status" value="1"/>
</dbReference>
<evidence type="ECO:0000256" key="1">
    <source>
        <dbReference type="ARBA" id="ARBA00008834"/>
    </source>
</evidence>
<dbReference type="EMBL" id="FNJQ01000019">
    <property type="protein sequence ID" value="SDP44301.1"/>
    <property type="molecule type" value="Genomic_DNA"/>
</dbReference>
<dbReference type="GO" id="GO:0005975">
    <property type="term" value="P:carbohydrate metabolic process"/>
    <property type="evidence" value="ECO:0007669"/>
    <property type="project" value="InterPro"/>
</dbReference>
<dbReference type="RefSeq" id="WP_074572567.1">
    <property type="nucleotide sequence ID" value="NZ_FNJQ01000019.1"/>
</dbReference>
<evidence type="ECO:0000256" key="3">
    <source>
        <dbReference type="ARBA" id="ARBA00023295"/>
    </source>
</evidence>
<reference evidence="5 6" key="1">
    <citation type="submission" date="2016-10" db="EMBL/GenBank/DDBJ databases">
        <authorList>
            <person name="de Groot N.N."/>
        </authorList>
    </citation>
    <scope>NUCLEOTIDE SEQUENCE [LARGE SCALE GENOMIC DNA]</scope>
    <source>
        <strain evidence="5 6">S137</strain>
    </source>
</reference>
<dbReference type="OrthoDB" id="9795222at2"/>
<dbReference type="GO" id="GO:0004650">
    <property type="term" value="F:polygalacturonase activity"/>
    <property type="evidence" value="ECO:0007669"/>
    <property type="project" value="InterPro"/>
</dbReference>
<evidence type="ECO:0000313" key="6">
    <source>
        <dbReference type="Proteomes" id="UP000182412"/>
    </source>
</evidence>
<dbReference type="PROSITE" id="PS00502">
    <property type="entry name" value="POLYGALACTURONASE"/>
    <property type="match status" value="1"/>
</dbReference>
<dbReference type="InterPro" id="IPR000743">
    <property type="entry name" value="Glyco_hydro_28"/>
</dbReference>
<evidence type="ECO:0000256" key="2">
    <source>
        <dbReference type="ARBA" id="ARBA00022801"/>
    </source>
</evidence>
<dbReference type="PANTHER" id="PTHR31339">
    <property type="entry name" value="PECTIN LYASE-RELATED"/>
    <property type="match status" value="1"/>
</dbReference>
<dbReference type="InterPro" id="IPR012334">
    <property type="entry name" value="Pectin_lyas_fold"/>
</dbReference>
<organism evidence="5 6">
    <name type="scientific">Selenomonas ruminantium</name>
    <dbReference type="NCBI Taxonomy" id="971"/>
    <lineage>
        <taxon>Bacteria</taxon>
        <taxon>Bacillati</taxon>
        <taxon>Bacillota</taxon>
        <taxon>Negativicutes</taxon>
        <taxon>Selenomonadales</taxon>
        <taxon>Selenomonadaceae</taxon>
        <taxon>Selenomonas</taxon>
    </lineage>
</organism>
<evidence type="ECO:0000256" key="4">
    <source>
        <dbReference type="RuleBase" id="RU361169"/>
    </source>
</evidence>
<protein>
    <submittedName>
        <fullName evidence="5">Glycosyl hydrolases family 28</fullName>
    </submittedName>
</protein>
<gene>
    <name evidence="5" type="ORF">SAMN05216366_11936</name>
</gene>
<accession>A0A1H0SRC3</accession>
<evidence type="ECO:0000313" key="5">
    <source>
        <dbReference type="EMBL" id="SDP44301.1"/>
    </source>
</evidence>
<keyword evidence="3 4" id="KW-0326">Glycosidase</keyword>